<dbReference type="InterPro" id="IPR008969">
    <property type="entry name" value="CarboxyPept-like_regulatory"/>
</dbReference>
<dbReference type="InterPro" id="IPR012910">
    <property type="entry name" value="Plug_dom"/>
</dbReference>
<feature type="signal peptide" evidence="10">
    <location>
        <begin position="1"/>
        <end position="23"/>
    </location>
</feature>
<sequence length="853" mass="93689">MRKTLRNYALVASMLLASVASFGQSRITGTVVDAENGEGLPGASVVLKGTTNGTITDFNGDFSLTVEKSTATIMISFVGFQTVERTINLSETQSLGKIELAPGANELSPLEVIASVAVDRKTPVAVSTIKRAVIEENASNQEFPELLKSTPGVYATKQGGGYGDSRINVRGFNDENVAVLINGVPVNDMENGNIYWSNWAGLTDVTTTMQVQRGLGASKVAVPSIGGTINIITKTTDLEKGGNVYQGFGNNGYLKTSFSLNTGLTENNWAISVSGAKITGDGWADGTQFVGYNYFMNISKVLNDKHTLSFTGFGAPQVHGQRQNMHSIAKFREAPQGLRYNADWGVLNGDVVNVEDNFYHKPQFSLNHYWTISNKSELSTAVYYSTGTGGGGGYATEEDAVTGFEPTFNNYRTGGTYSPYDLDAIVDLNQTSSDGRALGYLRASRNDHRWYGVLSTYTQEINDNIDILAGLDGRFYKGIHFSEVYDLLGAEYVYDDNNMNNPNAALNVGDKRDYYNDGLVGWAGAFLQGEYSSGPLAAFLTLSASNTSYQRIDYFQYAPEDQATPWQNFFGYQVKGGANYNLNRNHNVFANVGYFEKAPDFDAVFQNFRNDINSEAENQKILSYELGYGYRSPKFSGNVNLYRTGWNDRTFTKSFQGEDDKLYYANILGVNALHQGVEIDFTYTPVKALKVIGMLSLGDWTWSDDVNSVNVFDEQQNIIETIDQLYIADIKVGGSAQTTGALGIDYNIIPAFKVGVLYTYFSKFYADYDPTNRTSSEIAGIQAWEVPTYGLLDVKARYDFKIGDLDANLFVNANNLFDVEYISDAQDTNSTAAGASVFYGVGRTWTTGLKINF</sequence>
<proteinExistence type="inferred from homology"/>
<dbReference type="Gene3D" id="2.40.170.20">
    <property type="entry name" value="TonB-dependent receptor, beta-barrel domain"/>
    <property type="match status" value="1"/>
</dbReference>
<evidence type="ECO:0000256" key="9">
    <source>
        <dbReference type="PROSITE-ProRule" id="PRU01360"/>
    </source>
</evidence>
<evidence type="ECO:0000256" key="5">
    <source>
        <dbReference type="ARBA" id="ARBA00022729"/>
    </source>
</evidence>
<dbReference type="Pfam" id="PF07715">
    <property type="entry name" value="Plug"/>
    <property type="match status" value="1"/>
</dbReference>
<keyword evidence="7 9" id="KW-0472">Membrane</keyword>
<comment type="subcellular location">
    <subcellularLocation>
        <location evidence="1 9">Cell outer membrane</location>
        <topology evidence="1 9">Multi-pass membrane protein</topology>
    </subcellularLocation>
</comment>
<reference evidence="12 13" key="1">
    <citation type="journal article" date="2013" name="Int. J. Syst. Evol. Microbiol.">
        <title>Marinoscillum luteum sp. nov., isolated from marine sediment.</title>
        <authorList>
            <person name="Cha I.T."/>
            <person name="Park S.J."/>
            <person name="Kim S.J."/>
            <person name="Kim J.G."/>
            <person name="Jung M.Y."/>
            <person name="Shin K.S."/>
            <person name="Kwon K.K."/>
            <person name="Yang S.H."/>
            <person name="Seo Y.S."/>
            <person name="Rhee S.K."/>
        </authorList>
    </citation>
    <scope>NUCLEOTIDE SEQUENCE [LARGE SCALE GENOMIC DNA]</scope>
    <source>
        <strain evidence="12 13">KCTC 23939</strain>
    </source>
</reference>
<evidence type="ECO:0000256" key="10">
    <source>
        <dbReference type="SAM" id="SignalP"/>
    </source>
</evidence>
<feature type="chain" id="PRO_5046009486" evidence="10">
    <location>
        <begin position="24"/>
        <end position="853"/>
    </location>
</feature>
<gene>
    <name evidence="12" type="ORF">ACHKAR_05595</name>
</gene>
<organism evidence="12 13">
    <name type="scientific">Marinoscillum luteum</name>
    <dbReference type="NCBI Taxonomy" id="861051"/>
    <lineage>
        <taxon>Bacteria</taxon>
        <taxon>Pseudomonadati</taxon>
        <taxon>Bacteroidota</taxon>
        <taxon>Cytophagia</taxon>
        <taxon>Cytophagales</taxon>
        <taxon>Reichenbachiellaceae</taxon>
        <taxon>Marinoscillum</taxon>
    </lineage>
</organism>
<dbReference type="InterPro" id="IPR037066">
    <property type="entry name" value="Plug_dom_sf"/>
</dbReference>
<keyword evidence="13" id="KW-1185">Reference proteome</keyword>
<protein>
    <submittedName>
        <fullName evidence="12">TonB-dependent receptor</fullName>
    </submittedName>
</protein>
<evidence type="ECO:0000256" key="3">
    <source>
        <dbReference type="ARBA" id="ARBA00022452"/>
    </source>
</evidence>
<evidence type="ECO:0000313" key="13">
    <source>
        <dbReference type="Proteomes" id="UP001610063"/>
    </source>
</evidence>
<keyword evidence="6" id="KW-0798">TonB box</keyword>
<keyword evidence="5 10" id="KW-0732">Signal</keyword>
<keyword evidence="8 9" id="KW-0998">Cell outer membrane</keyword>
<dbReference type="PANTHER" id="PTHR30069">
    <property type="entry name" value="TONB-DEPENDENT OUTER MEMBRANE RECEPTOR"/>
    <property type="match status" value="1"/>
</dbReference>
<evidence type="ECO:0000256" key="2">
    <source>
        <dbReference type="ARBA" id="ARBA00022448"/>
    </source>
</evidence>
<feature type="domain" description="TonB-dependent receptor plug" evidence="11">
    <location>
        <begin position="120"/>
        <end position="224"/>
    </location>
</feature>
<keyword evidence="4 9" id="KW-0812">Transmembrane</keyword>
<dbReference type="RefSeq" id="WP_395416524.1">
    <property type="nucleotide sequence ID" value="NZ_JBIPKE010000013.1"/>
</dbReference>
<accession>A0ABW7N845</accession>
<dbReference type="Gene3D" id="2.170.130.10">
    <property type="entry name" value="TonB-dependent receptor, plug domain"/>
    <property type="match status" value="1"/>
</dbReference>
<evidence type="ECO:0000256" key="4">
    <source>
        <dbReference type="ARBA" id="ARBA00022692"/>
    </source>
</evidence>
<evidence type="ECO:0000313" key="12">
    <source>
        <dbReference type="EMBL" id="MFH6982899.1"/>
    </source>
</evidence>
<dbReference type="Gene3D" id="2.60.40.1120">
    <property type="entry name" value="Carboxypeptidase-like, regulatory domain"/>
    <property type="match status" value="1"/>
</dbReference>
<dbReference type="PROSITE" id="PS52016">
    <property type="entry name" value="TONB_DEPENDENT_REC_3"/>
    <property type="match status" value="1"/>
</dbReference>
<keyword evidence="3 9" id="KW-1134">Transmembrane beta strand</keyword>
<dbReference type="PROSITE" id="PS01156">
    <property type="entry name" value="TONB_DEPENDENT_REC_2"/>
    <property type="match status" value="1"/>
</dbReference>
<dbReference type="InterPro" id="IPR039426">
    <property type="entry name" value="TonB-dep_rcpt-like"/>
</dbReference>
<name>A0ABW7N845_9BACT</name>
<evidence type="ECO:0000256" key="8">
    <source>
        <dbReference type="ARBA" id="ARBA00023237"/>
    </source>
</evidence>
<dbReference type="InterPro" id="IPR010917">
    <property type="entry name" value="TonB_rcpt_CS"/>
</dbReference>
<dbReference type="InterPro" id="IPR036942">
    <property type="entry name" value="Beta-barrel_TonB_sf"/>
</dbReference>
<evidence type="ECO:0000259" key="11">
    <source>
        <dbReference type="Pfam" id="PF07715"/>
    </source>
</evidence>
<comment type="similarity">
    <text evidence="9">Belongs to the TonB-dependent receptor family.</text>
</comment>
<dbReference type="Pfam" id="PF13715">
    <property type="entry name" value="CarbopepD_reg_2"/>
    <property type="match status" value="1"/>
</dbReference>
<dbReference type="EMBL" id="JBIPKE010000013">
    <property type="protein sequence ID" value="MFH6982899.1"/>
    <property type="molecule type" value="Genomic_DNA"/>
</dbReference>
<keyword evidence="12" id="KW-0675">Receptor</keyword>
<dbReference type="SUPFAM" id="SSF49464">
    <property type="entry name" value="Carboxypeptidase regulatory domain-like"/>
    <property type="match status" value="1"/>
</dbReference>
<evidence type="ECO:0000256" key="7">
    <source>
        <dbReference type="ARBA" id="ARBA00023136"/>
    </source>
</evidence>
<dbReference type="PANTHER" id="PTHR30069:SF29">
    <property type="entry name" value="HEMOGLOBIN AND HEMOGLOBIN-HAPTOGLOBIN-BINDING PROTEIN 1-RELATED"/>
    <property type="match status" value="1"/>
</dbReference>
<dbReference type="SUPFAM" id="SSF56935">
    <property type="entry name" value="Porins"/>
    <property type="match status" value="1"/>
</dbReference>
<evidence type="ECO:0000256" key="1">
    <source>
        <dbReference type="ARBA" id="ARBA00004571"/>
    </source>
</evidence>
<comment type="caution">
    <text evidence="12">The sequence shown here is derived from an EMBL/GenBank/DDBJ whole genome shotgun (WGS) entry which is preliminary data.</text>
</comment>
<keyword evidence="2 9" id="KW-0813">Transport</keyword>
<evidence type="ECO:0000256" key="6">
    <source>
        <dbReference type="ARBA" id="ARBA00023077"/>
    </source>
</evidence>
<dbReference type="Proteomes" id="UP001610063">
    <property type="component" value="Unassembled WGS sequence"/>
</dbReference>